<dbReference type="InterPro" id="IPR011009">
    <property type="entry name" value="Kinase-like_dom_sf"/>
</dbReference>
<sequence>TSGTRPWELEFKDRGIVMEEWKAEATPKLNDTEPSPPKAEPWTPPLLIDQYTTPLIQIANEIESVPSISSLVECLTGVFRAIELTRVNKEQWKLLRGRCIMVLRIAANEVLNNGGESYPGLDEATRLLEEKLNEIQERAQYYNRMDKVLGFLQHKTISDEIRTLFGGLDTCLARFSYAEDVAQEQWIWEFQVVQERESSDLEHLGHELEKMNMGADVTSEDALKQIIKDKSSILQEQPTTEHAYLNAQRLVRTILSITKLQLPPMLLTGRQCTVHKNIPLKIGNHCNVYPALFLGGEKVAKKIFRLGSSENNYIEQYATRFLRIAHSWSELRKSDYILPFYGVGIGAFEGSYTHPGMYMVTPLMNNRDAMTYLEQYRNRSGMKKHILQIITDAAMGLQYMHNLHPPFVHSWMRGKNVLITDSGGAVLGGFGITMASGELGMRAAMMRRGGDTSPRRWQAPEITSNTNVSRSKTPGDVWGWRVDVPFWAMTTLEIISGSIPYYMHQRTMAAVMKVHEARPQRQDYPGMNDYGYRPDEMWALLERCWDMEPANRPTMDEIVAELEGIARMPEWVP</sequence>
<dbReference type="GO" id="GO:0005524">
    <property type="term" value="F:ATP binding"/>
    <property type="evidence" value="ECO:0007669"/>
    <property type="project" value="InterPro"/>
</dbReference>
<name>A0A8H3DYL4_9AGAM</name>
<dbReference type="InterPro" id="IPR051681">
    <property type="entry name" value="Ser/Thr_Kinases-Pseudokinases"/>
</dbReference>
<comment type="caution">
    <text evidence="2">The sequence shown here is derived from an EMBL/GenBank/DDBJ whole genome shotgun (WGS) entry which is preliminary data.</text>
</comment>
<dbReference type="SUPFAM" id="SSF56112">
    <property type="entry name" value="Protein kinase-like (PK-like)"/>
    <property type="match status" value="1"/>
</dbReference>
<accession>A0A8H3DYL4</accession>
<dbReference type="Proteomes" id="UP000663827">
    <property type="component" value="Unassembled WGS sequence"/>
</dbReference>
<dbReference type="PROSITE" id="PS50011">
    <property type="entry name" value="PROTEIN_KINASE_DOM"/>
    <property type="match status" value="1"/>
</dbReference>
<dbReference type="AlphaFoldDB" id="A0A8H3DYL4"/>
<dbReference type="InterPro" id="IPR000719">
    <property type="entry name" value="Prot_kinase_dom"/>
</dbReference>
<dbReference type="InterPro" id="IPR059179">
    <property type="entry name" value="MLKL-like_MCAfunc"/>
</dbReference>
<protein>
    <recommendedName>
        <fullName evidence="1">Protein kinase domain-containing protein</fullName>
    </recommendedName>
</protein>
<evidence type="ECO:0000259" key="1">
    <source>
        <dbReference type="PROSITE" id="PS50011"/>
    </source>
</evidence>
<dbReference type="PANTHER" id="PTHR44329">
    <property type="entry name" value="SERINE/THREONINE-PROTEIN KINASE TNNI3K-RELATED"/>
    <property type="match status" value="1"/>
</dbReference>
<feature type="non-terminal residue" evidence="2">
    <location>
        <position position="1"/>
    </location>
</feature>
<dbReference type="EMBL" id="CAJNJQ010001475">
    <property type="protein sequence ID" value="CAE7139947.1"/>
    <property type="molecule type" value="Genomic_DNA"/>
</dbReference>
<dbReference type="CDD" id="cd21037">
    <property type="entry name" value="MLKL_NTD"/>
    <property type="match status" value="1"/>
</dbReference>
<feature type="domain" description="Protein kinase" evidence="1">
    <location>
        <begin position="274"/>
        <end position="572"/>
    </location>
</feature>
<organism evidence="2 3">
    <name type="scientific">Rhizoctonia solani</name>
    <dbReference type="NCBI Taxonomy" id="456999"/>
    <lineage>
        <taxon>Eukaryota</taxon>
        <taxon>Fungi</taxon>
        <taxon>Dikarya</taxon>
        <taxon>Basidiomycota</taxon>
        <taxon>Agaricomycotina</taxon>
        <taxon>Agaricomycetes</taxon>
        <taxon>Cantharellales</taxon>
        <taxon>Ceratobasidiaceae</taxon>
        <taxon>Rhizoctonia</taxon>
    </lineage>
</organism>
<dbReference type="Pfam" id="PF07714">
    <property type="entry name" value="PK_Tyr_Ser-Thr"/>
    <property type="match status" value="1"/>
</dbReference>
<reference evidence="2" key="1">
    <citation type="submission" date="2021-01" db="EMBL/GenBank/DDBJ databases">
        <authorList>
            <person name="Kaushik A."/>
        </authorList>
    </citation>
    <scope>NUCLEOTIDE SEQUENCE</scope>
    <source>
        <strain evidence="2">AG5</strain>
    </source>
</reference>
<dbReference type="InterPro" id="IPR001245">
    <property type="entry name" value="Ser-Thr/Tyr_kinase_cat_dom"/>
</dbReference>
<dbReference type="Gene3D" id="1.10.510.10">
    <property type="entry name" value="Transferase(Phosphotransferase) domain 1"/>
    <property type="match status" value="1"/>
</dbReference>
<evidence type="ECO:0000313" key="2">
    <source>
        <dbReference type="EMBL" id="CAE7139947.1"/>
    </source>
</evidence>
<dbReference type="GO" id="GO:0004674">
    <property type="term" value="F:protein serine/threonine kinase activity"/>
    <property type="evidence" value="ECO:0007669"/>
    <property type="project" value="TreeGrafter"/>
</dbReference>
<proteinExistence type="predicted"/>
<evidence type="ECO:0000313" key="3">
    <source>
        <dbReference type="Proteomes" id="UP000663827"/>
    </source>
</evidence>
<gene>
    <name evidence="2" type="ORF">RDB_LOCUS73692</name>
</gene>